<feature type="compositionally biased region" description="Low complexity" evidence="1">
    <location>
        <begin position="564"/>
        <end position="578"/>
    </location>
</feature>
<protein>
    <recommendedName>
        <fullName evidence="5">Extracellular membrane protein CFEM domain-containing protein</fullName>
    </recommendedName>
</protein>
<sequence length="999" mass="108728">MARRPFLFPSPWLILYMTAVLAASLPSEVESYIPSCAEECVLSFLSVNYASTACDSNLTMNCMCSRIGATGFTLGEGAMQCISAERSVGYCSEREASDRVIEQAYDMCNGRPDAINPTQRTITATLVLAPSGGVITFPSVTVTQSIEPIEPTVSNVPYDRSSSTSSSQTLPTTLVVDTSSPPPLPITRTSTKRTASKEHDVTSSDDDSQYSTDVAFITEPPTTSGTSTDDPTTFLTRKTSVSSSTSTTETAATTSTEAPAGAGGKDGEDSGKLSSEQVAGISVGVLAAVGVAAGAIVLARYYRRKNHPKAKTGFLPMRDTWGYKPEDPRNGGGHNSWMIHQMRPALDPSVPPPPPPAYNRKSLRPSALGLALSPVPSSRGTAHSSPLRRISKLLPAKPVLPGLPLKINKEKSPPLLQPEWDDHEHHNVSSSSQENVSQMTAPPALSSAAGVGSPSRNRPTPPKLHITTSSNAGRRGSNNNRESNVTEFEEDRTSFSAKTNSTQVWRPPPTTPISAGTYYVADQYGNWVLGNSKRASVIARGSQGSKESQEGMPPKPPPKDDNMSSAGLARSRSLAPAAEIRPAGVPPKEKPAGPRPQHPSPFFSSQNHPRRNMTARRSMTRNLTRPREDSSSSNVTTITTSSEEPATVPAVAALSQEQQATLSPVVESPPRHPQPRIPPRDPRRLSQMSDYNRRSGPPTRQFVYNPPGQPSPTLGMMQTPQQQKQQLNEPEVIPNVGLEKDSPSMRLVDPSPPPNEHEAYNAQPMNPNQPRASPFYFDPPYPQPLSTAHQPLNSSHASQHRRSASGSQAQTYRPYQPPPSHKPSLSNWQAAQRFPQSYQSFQQQQPIHPHQRQPPNTSYQRQPPQGYQSFQPNPYPPYPRNSAYQSFQYQQQQQPQPQAQVQQHPQIHPSRVQYQTYNPSPTSSQSSSQPRSGDSSLLAKRVGSDRAANMSIGTDSSKASSKWRREGPNLTPPGFPLSPHWKPTLTPTRRGDDLYLNVQ</sequence>
<reference evidence="3" key="1">
    <citation type="submission" date="2022-10" db="EMBL/GenBank/DDBJ databases">
        <title>Tapping the CABI collections for fungal endophytes: first genome assemblies for Collariella, Neodidymelliopsis, Ascochyta clinopodiicola, Didymella pomorum, Didymosphaeria variabile, Neocosmospora piperis and Neocucurbitaria cava.</title>
        <authorList>
            <person name="Hill R."/>
        </authorList>
    </citation>
    <scope>NUCLEOTIDE SEQUENCE</scope>
    <source>
        <strain evidence="3">IMI 366586</strain>
    </source>
</reference>
<feature type="compositionally biased region" description="Low complexity" evidence="1">
    <location>
        <begin position="469"/>
        <end position="483"/>
    </location>
</feature>
<dbReference type="OrthoDB" id="3946741at2759"/>
<feature type="compositionally biased region" description="Low complexity" evidence="1">
    <location>
        <begin position="832"/>
        <end position="848"/>
    </location>
</feature>
<keyword evidence="4" id="KW-1185">Reference proteome</keyword>
<evidence type="ECO:0000313" key="3">
    <source>
        <dbReference type="EMBL" id="KAJ4311867.1"/>
    </source>
</evidence>
<accession>A0A9W8W4U1</accession>
<feature type="compositionally biased region" description="Polar residues" evidence="1">
    <location>
        <begin position="494"/>
        <end position="504"/>
    </location>
</feature>
<evidence type="ECO:0008006" key="5">
    <source>
        <dbReference type="Google" id="ProtNLM"/>
    </source>
</evidence>
<name>A0A9W8W4U1_9HYPO</name>
<keyword evidence="2" id="KW-0732">Signal</keyword>
<feature type="region of interest" description="Disordered" evidence="1">
    <location>
        <begin position="399"/>
        <end position="511"/>
    </location>
</feature>
<evidence type="ECO:0000313" key="4">
    <source>
        <dbReference type="Proteomes" id="UP001140502"/>
    </source>
</evidence>
<feature type="region of interest" description="Disordered" evidence="1">
    <location>
        <begin position="538"/>
        <end position="999"/>
    </location>
</feature>
<feature type="chain" id="PRO_5040905005" description="Extracellular membrane protein CFEM domain-containing protein" evidence="2">
    <location>
        <begin position="23"/>
        <end position="999"/>
    </location>
</feature>
<proteinExistence type="predicted"/>
<gene>
    <name evidence="3" type="ORF">N0V84_010223</name>
</gene>
<feature type="compositionally biased region" description="Low complexity" evidence="1">
    <location>
        <begin position="919"/>
        <end position="936"/>
    </location>
</feature>
<feature type="compositionally biased region" description="Low complexity" evidence="1">
    <location>
        <begin position="885"/>
        <end position="906"/>
    </location>
</feature>
<feature type="compositionally biased region" description="Polar residues" evidence="1">
    <location>
        <begin position="856"/>
        <end position="872"/>
    </location>
</feature>
<dbReference type="AlphaFoldDB" id="A0A9W8W4U1"/>
<feature type="compositionally biased region" description="Low complexity" evidence="1">
    <location>
        <begin position="161"/>
        <end position="173"/>
    </location>
</feature>
<evidence type="ECO:0000256" key="1">
    <source>
        <dbReference type="SAM" id="MobiDB-lite"/>
    </source>
</evidence>
<feature type="compositionally biased region" description="Low complexity" evidence="1">
    <location>
        <begin position="631"/>
        <end position="642"/>
    </location>
</feature>
<feature type="compositionally biased region" description="Low complexity" evidence="1">
    <location>
        <begin position="428"/>
        <end position="438"/>
    </location>
</feature>
<feature type="compositionally biased region" description="Polar residues" evidence="1">
    <location>
        <begin position="784"/>
        <end position="793"/>
    </location>
</feature>
<feature type="region of interest" description="Disordered" evidence="1">
    <location>
        <begin position="152"/>
        <end position="273"/>
    </location>
</feature>
<dbReference type="EMBL" id="JAPEUR010000313">
    <property type="protein sequence ID" value="KAJ4311867.1"/>
    <property type="molecule type" value="Genomic_DNA"/>
</dbReference>
<comment type="caution">
    <text evidence="3">The sequence shown here is derived from an EMBL/GenBank/DDBJ whole genome shotgun (WGS) entry which is preliminary data.</text>
</comment>
<evidence type="ECO:0000256" key="2">
    <source>
        <dbReference type="SAM" id="SignalP"/>
    </source>
</evidence>
<organism evidence="3 4">
    <name type="scientific">Fusarium piperis</name>
    <dbReference type="NCBI Taxonomy" id="1435070"/>
    <lineage>
        <taxon>Eukaryota</taxon>
        <taxon>Fungi</taxon>
        <taxon>Dikarya</taxon>
        <taxon>Ascomycota</taxon>
        <taxon>Pezizomycotina</taxon>
        <taxon>Sordariomycetes</taxon>
        <taxon>Hypocreomycetidae</taxon>
        <taxon>Hypocreales</taxon>
        <taxon>Nectriaceae</taxon>
        <taxon>Fusarium</taxon>
        <taxon>Fusarium solani species complex</taxon>
    </lineage>
</organism>
<feature type="compositionally biased region" description="Low complexity" evidence="1">
    <location>
        <begin position="209"/>
        <end position="258"/>
    </location>
</feature>
<dbReference type="Proteomes" id="UP001140502">
    <property type="component" value="Unassembled WGS sequence"/>
</dbReference>
<feature type="compositionally biased region" description="Polar residues" evidence="1">
    <location>
        <begin position="951"/>
        <end position="960"/>
    </location>
</feature>
<feature type="signal peptide" evidence="2">
    <location>
        <begin position="1"/>
        <end position="22"/>
    </location>
</feature>